<evidence type="ECO:0000313" key="2">
    <source>
        <dbReference type="Proteomes" id="UP000182130"/>
    </source>
</evidence>
<proteinExistence type="predicted"/>
<keyword evidence="2" id="KW-1185">Reference proteome</keyword>
<dbReference type="Proteomes" id="UP000182130">
    <property type="component" value="Unassembled WGS sequence"/>
</dbReference>
<sequence>MGQRKNERSVSARNRNKVISFQTLPCLRCQAVRVLGQSCAECAYKAPAGEVNSKVVQRKAAVERVENHLRSCQGEKPRPGRLPDKYEVAMLMQDFIQALGDLMGDPSSTHAAFRMAEAQRNIIATKRGCETHQPLRPAVTLQRTMTQSLGLLAMLWPTYSQALTAPNLHEAQDFGKMGQQLIDEVVAELNAYETLIEATKAYEDFSIGDILERALAAAAVSYPGLSLLDLGRAGREEATQLTELDTDEAHGAQYLLLSTVAAVHLDPIRFSAVLAESARFCFAAPNLGRIAEEEGALDELSKITRVLHEALTSFEAILERESDIDTLLRRIIKFYGEIYEDVGGRLFAWYNLLANIKQQPYLKLIQQNDATKLARNLVDCPITRSFLEDAGSHLRNAAQHGSSFALSGEVVIFRLRSHQEQWTRAQVVDAVFSLLESLSAMSWSLSNALAQRGYSIPLSAEDAAYLRMTPFRLATLWMKDHGTALLSACEAEDSWRFIIETDSDDVLALALTIAGGAPENIAKIGIRSDSLDTDLIVPVAAFDLFSRWPKDSAAPHEHLLAVLELRNHCLRGKDALLTRENIRHGVGCLGLFLIGGDRTMIPFLRRLQRMAKEHGWTHEDAVAAECISLWRNPDAQKHRSMVAALTTWLNLNSPPKMPQAHSVIVFRRP</sequence>
<protein>
    <submittedName>
        <fullName evidence="1">Uncharacterized protein</fullName>
    </submittedName>
</protein>
<organism evidence="1 2">
    <name type="scientific">Arthrobacter cupressi</name>
    <dbReference type="NCBI Taxonomy" id="1045773"/>
    <lineage>
        <taxon>Bacteria</taxon>
        <taxon>Bacillati</taxon>
        <taxon>Actinomycetota</taxon>
        <taxon>Actinomycetes</taxon>
        <taxon>Micrococcales</taxon>
        <taxon>Micrococcaceae</taxon>
        <taxon>Arthrobacter</taxon>
    </lineage>
</organism>
<accession>A0A1G8SVZ8</accession>
<name>A0A1G8SVZ8_9MICC</name>
<gene>
    <name evidence="1" type="ORF">SAMN05216555_109129</name>
</gene>
<dbReference type="EMBL" id="FNEI01000009">
    <property type="protein sequence ID" value="SDJ32905.1"/>
    <property type="molecule type" value="Genomic_DNA"/>
</dbReference>
<evidence type="ECO:0000313" key="1">
    <source>
        <dbReference type="EMBL" id="SDJ32905.1"/>
    </source>
</evidence>
<dbReference type="AlphaFoldDB" id="A0A1G8SVZ8"/>
<reference evidence="2" key="1">
    <citation type="submission" date="2016-10" db="EMBL/GenBank/DDBJ databases">
        <authorList>
            <person name="Varghese N."/>
            <person name="Submissions S."/>
        </authorList>
    </citation>
    <scope>NUCLEOTIDE SEQUENCE [LARGE SCALE GENOMIC DNA]</scope>
    <source>
        <strain evidence="2">CGMCC 1.10783</strain>
    </source>
</reference>